<accession>A0A2U2HN75</accession>
<dbReference type="AlphaFoldDB" id="A0A2U2HN75"/>
<gene>
    <name evidence="17" type="ORF">C7C56_009350</name>
</gene>
<feature type="domain" description="SLBB" evidence="16">
    <location>
        <begin position="261"/>
        <end position="343"/>
    </location>
</feature>
<sequence>MPFSFSVAVKRCRLLALVPVVVACSNMEPGMRIDVRDVPSTDTRVQQAPAIRLITPALLQAEKAARAEAAGEATHALIGAPRSYLIGKGDMLSILVWDHPELNIASSGAQALTNTGAQTPAVFVVDQDGIVQFPYVGPIKLSGLTELQARNLLAEKLVKSIKRPDITLRVLSYRSKRIYIDGEVKSPGNQAIDDVPMTLLEAVSRAGGFLPSSDQSRIIVSRAGISHPVNLPALLQRGVDTSRLMLAPGDAVRVPSREESKVYVLGEVNTPKALAMHHGRLTLADALGEAGGLSQLSSSARQVYVVRNAGDAEPVVYNLDAASPVALALAGGFELSARDVVFVDASGLARYNRIINLILPTAATAATSIGQIK</sequence>
<comment type="subcellular location">
    <subcellularLocation>
        <location evidence="1">Cell outer membrane</location>
        <topology evidence="1">Multi-pass membrane protein</topology>
    </subcellularLocation>
</comment>
<reference evidence="17 18" key="1">
    <citation type="submission" date="2018-04" db="EMBL/GenBank/DDBJ databases">
        <title>Massilia violaceinigra sp. nov., a novel purple-pigmented bacterium isolated from Tianshan glacier, Xinjiang, China.</title>
        <authorList>
            <person name="Wang H."/>
        </authorList>
    </citation>
    <scope>NUCLEOTIDE SEQUENCE [LARGE SCALE GENOMIC DNA]</scope>
    <source>
        <strain evidence="17 18">B448-2</strain>
    </source>
</reference>
<keyword evidence="14" id="KW-0449">Lipoprotein</keyword>
<dbReference type="Pfam" id="PF02563">
    <property type="entry name" value="Poly_export"/>
    <property type="match status" value="1"/>
</dbReference>
<dbReference type="GO" id="GO:0015288">
    <property type="term" value="F:porin activity"/>
    <property type="evidence" value="ECO:0007669"/>
    <property type="project" value="UniProtKB-KW"/>
</dbReference>
<dbReference type="RefSeq" id="WP_106757166.1">
    <property type="nucleotide sequence ID" value="NZ_PXWF02000122.1"/>
</dbReference>
<evidence type="ECO:0000256" key="3">
    <source>
        <dbReference type="ARBA" id="ARBA00022448"/>
    </source>
</evidence>
<evidence type="ECO:0000259" key="15">
    <source>
        <dbReference type="Pfam" id="PF02563"/>
    </source>
</evidence>
<keyword evidence="9" id="KW-0406">Ion transport</keyword>
<evidence type="ECO:0000256" key="9">
    <source>
        <dbReference type="ARBA" id="ARBA00023065"/>
    </source>
</evidence>
<evidence type="ECO:0000256" key="8">
    <source>
        <dbReference type="ARBA" id="ARBA00023047"/>
    </source>
</evidence>
<evidence type="ECO:0000256" key="12">
    <source>
        <dbReference type="ARBA" id="ARBA00023139"/>
    </source>
</evidence>
<dbReference type="Gene3D" id="3.10.560.10">
    <property type="entry name" value="Outer membrane lipoprotein wza domain like"/>
    <property type="match status" value="2"/>
</dbReference>
<evidence type="ECO:0000256" key="1">
    <source>
        <dbReference type="ARBA" id="ARBA00004571"/>
    </source>
</evidence>
<dbReference type="GO" id="GO:0046930">
    <property type="term" value="C:pore complex"/>
    <property type="evidence" value="ECO:0007669"/>
    <property type="project" value="UniProtKB-KW"/>
</dbReference>
<evidence type="ECO:0000256" key="13">
    <source>
        <dbReference type="ARBA" id="ARBA00023237"/>
    </source>
</evidence>
<evidence type="ECO:0000313" key="17">
    <source>
        <dbReference type="EMBL" id="PWF48912.1"/>
    </source>
</evidence>
<comment type="similarity">
    <text evidence="2">Belongs to the BexD/CtrA/VexA family.</text>
</comment>
<feature type="domain" description="Polysaccharide export protein N-terminal" evidence="15">
    <location>
        <begin position="81"/>
        <end position="170"/>
    </location>
</feature>
<evidence type="ECO:0000256" key="6">
    <source>
        <dbReference type="ARBA" id="ARBA00022692"/>
    </source>
</evidence>
<comment type="caution">
    <text evidence="17">The sequence shown here is derived from an EMBL/GenBank/DDBJ whole genome shotgun (WGS) entry which is preliminary data.</text>
</comment>
<dbReference type="PANTHER" id="PTHR33619">
    <property type="entry name" value="POLYSACCHARIDE EXPORT PROTEIN GFCE-RELATED"/>
    <property type="match status" value="1"/>
</dbReference>
<keyword evidence="7" id="KW-0732">Signal</keyword>
<keyword evidence="8" id="KW-0625">Polysaccharide transport</keyword>
<dbReference type="InterPro" id="IPR003715">
    <property type="entry name" value="Poly_export_N"/>
</dbReference>
<organism evidence="17 18">
    <name type="scientific">Massilia glaciei</name>
    <dbReference type="NCBI Taxonomy" id="1524097"/>
    <lineage>
        <taxon>Bacteria</taxon>
        <taxon>Pseudomonadati</taxon>
        <taxon>Pseudomonadota</taxon>
        <taxon>Betaproteobacteria</taxon>
        <taxon>Burkholderiales</taxon>
        <taxon>Oxalobacteraceae</taxon>
        <taxon>Telluria group</taxon>
        <taxon>Massilia</taxon>
    </lineage>
</organism>
<dbReference type="OrthoDB" id="9815244at2"/>
<evidence type="ECO:0008006" key="19">
    <source>
        <dbReference type="Google" id="ProtNLM"/>
    </source>
</evidence>
<feature type="domain" description="SLBB" evidence="16">
    <location>
        <begin position="176"/>
        <end position="254"/>
    </location>
</feature>
<dbReference type="GO" id="GO:0015159">
    <property type="term" value="F:polysaccharide transmembrane transporter activity"/>
    <property type="evidence" value="ECO:0007669"/>
    <property type="project" value="InterPro"/>
</dbReference>
<dbReference type="GO" id="GO:0006811">
    <property type="term" value="P:monoatomic ion transport"/>
    <property type="evidence" value="ECO:0007669"/>
    <property type="project" value="UniProtKB-KW"/>
</dbReference>
<protein>
    <recommendedName>
        <fullName evidence="19">Sugar ABC transporter substrate-binding protein</fullName>
    </recommendedName>
</protein>
<evidence type="ECO:0000256" key="4">
    <source>
        <dbReference type="ARBA" id="ARBA00022452"/>
    </source>
</evidence>
<evidence type="ECO:0000256" key="5">
    <source>
        <dbReference type="ARBA" id="ARBA00022597"/>
    </source>
</evidence>
<evidence type="ECO:0000256" key="7">
    <source>
        <dbReference type="ARBA" id="ARBA00022729"/>
    </source>
</evidence>
<dbReference type="Proteomes" id="UP000241421">
    <property type="component" value="Unassembled WGS sequence"/>
</dbReference>
<keyword evidence="11" id="KW-0472">Membrane</keyword>
<keyword evidence="13" id="KW-0998">Cell outer membrane</keyword>
<evidence type="ECO:0000256" key="10">
    <source>
        <dbReference type="ARBA" id="ARBA00023114"/>
    </source>
</evidence>
<keyword evidence="5" id="KW-0762">Sugar transport</keyword>
<evidence type="ECO:0000256" key="2">
    <source>
        <dbReference type="ARBA" id="ARBA00009450"/>
    </source>
</evidence>
<dbReference type="GO" id="GO:0009279">
    <property type="term" value="C:cell outer membrane"/>
    <property type="evidence" value="ECO:0007669"/>
    <property type="project" value="UniProtKB-SubCell"/>
</dbReference>
<evidence type="ECO:0000256" key="14">
    <source>
        <dbReference type="ARBA" id="ARBA00023288"/>
    </source>
</evidence>
<keyword evidence="10" id="KW-0626">Porin</keyword>
<dbReference type="Gene3D" id="3.30.1950.10">
    <property type="entry name" value="wza like domain"/>
    <property type="match status" value="1"/>
</dbReference>
<dbReference type="Pfam" id="PF22461">
    <property type="entry name" value="SLBB_2"/>
    <property type="match status" value="2"/>
</dbReference>
<keyword evidence="12" id="KW-0564">Palmitate</keyword>
<keyword evidence="6" id="KW-0812">Transmembrane</keyword>
<dbReference type="EMBL" id="PXWF02000122">
    <property type="protein sequence ID" value="PWF48912.1"/>
    <property type="molecule type" value="Genomic_DNA"/>
</dbReference>
<name>A0A2U2HN75_9BURK</name>
<dbReference type="InterPro" id="IPR054765">
    <property type="entry name" value="SLBB_dom"/>
</dbReference>
<evidence type="ECO:0000313" key="18">
    <source>
        <dbReference type="Proteomes" id="UP000241421"/>
    </source>
</evidence>
<evidence type="ECO:0000259" key="16">
    <source>
        <dbReference type="Pfam" id="PF22461"/>
    </source>
</evidence>
<keyword evidence="4" id="KW-1134">Transmembrane beta strand</keyword>
<proteinExistence type="inferred from homology"/>
<dbReference type="PANTHER" id="PTHR33619:SF3">
    <property type="entry name" value="POLYSACCHARIDE EXPORT PROTEIN GFCE-RELATED"/>
    <property type="match status" value="1"/>
</dbReference>
<keyword evidence="18" id="KW-1185">Reference proteome</keyword>
<dbReference type="InterPro" id="IPR049712">
    <property type="entry name" value="Poly_export"/>
</dbReference>
<keyword evidence="3" id="KW-0813">Transport</keyword>
<evidence type="ECO:0000256" key="11">
    <source>
        <dbReference type="ARBA" id="ARBA00023136"/>
    </source>
</evidence>